<organism evidence="3 4">
    <name type="scientific">Lachnellula occidentalis</name>
    <dbReference type="NCBI Taxonomy" id="215460"/>
    <lineage>
        <taxon>Eukaryota</taxon>
        <taxon>Fungi</taxon>
        <taxon>Dikarya</taxon>
        <taxon>Ascomycota</taxon>
        <taxon>Pezizomycotina</taxon>
        <taxon>Leotiomycetes</taxon>
        <taxon>Helotiales</taxon>
        <taxon>Lachnaceae</taxon>
        <taxon>Lachnellula</taxon>
    </lineage>
</organism>
<dbReference type="GO" id="GO:0000981">
    <property type="term" value="F:DNA-binding transcription factor activity, RNA polymerase II-specific"/>
    <property type="evidence" value="ECO:0007669"/>
    <property type="project" value="InterPro"/>
</dbReference>
<evidence type="ECO:0000256" key="1">
    <source>
        <dbReference type="ARBA" id="ARBA00023242"/>
    </source>
</evidence>
<dbReference type="GO" id="GO:0008270">
    <property type="term" value="F:zinc ion binding"/>
    <property type="evidence" value="ECO:0007669"/>
    <property type="project" value="InterPro"/>
</dbReference>
<evidence type="ECO:0000313" key="4">
    <source>
        <dbReference type="Proteomes" id="UP000443090"/>
    </source>
</evidence>
<dbReference type="EMBL" id="QGMI01000188">
    <property type="protein sequence ID" value="TVY45566.1"/>
    <property type="molecule type" value="Genomic_DNA"/>
</dbReference>
<feature type="domain" description="Zn(2)-C6 fungal-type" evidence="2">
    <location>
        <begin position="33"/>
        <end position="65"/>
    </location>
</feature>
<sequence>MDLFTTPSAASASVLTIAPCGQSNNALKKTRSACTRCHSQKLRCVRQKGQARCDRCLKLKTICRFDLRAPRVSPKPRGQDTACDQGELQHNVASISMPYTHMIEMYTNTNDRGWEVPPNSKTQFREGPGVVHPEWGSSQSSSSNMQDMCWSGLAFDSTLGHCNSVDFQLTTPSQNMLDHESNILSPSTSNCQPRIYDHDWNNNLKPSVPSHARRLGDLSVSLSECAEKLPSTAPSRFSGSRKLRILAVDELFCLTNEFIDTLGSISLSGWETSSTFSSIHPTQLSAQFASSNNEHLFDQEHHFSKDNLRPPSGVFSNVDEATVSMVFACHSWLTEIYTSIFQMMQACIEHSLPPQLGRDWAVILPKLEVGSLSSQPVKVDADTPLKSATTISMYMLVITILSAQLWEKLMGILIAGNDVSIDSATNSRIILTDTMWNTMADRTGSLIRTMDITKQYLSSTTGEREDEYGPRTDFRS</sequence>
<dbReference type="PROSITE" id="PS00463">
    <property type="entry name" value="ZN2_CY6_FUNGAL_1"/>
    <property type="match status" value="1"/>
</dbReference>
<dbReference type="InterPro" id="IPR036864">
    <property type="entry name" value="Zn2-C6_fun-type_DNA-bd_sf"/>
</dbReference>
<dbReference type="AlphaFoldDB" id="A0A8H8UIS7"/>
<reference evidence="3 4" key="1">
    <citation type="submission" date="2018-05" db="EMBL/GenBank/DDBJ databases">
        <title>Genome sequencing and assembly of the regulated plant pathogen Lachnellula willkommii and related sister species for the development of diagnostic species identification markers.</title>
        <authorList>
            <person name="Giroux E."/>
            <person name="Bilodeau G."/>
        </authorList>
    </citation>
    <scope>NUCLEOTIDE SEQUENCE [LARGE SCALE GENOMIC DNA]</scope>
    <source>
        <strain evidence="3 4">CBS 160.35</strain>
    </source>
</reference>
<evidence type="ECO:0000313" key="3">
    <source>
        <dbReference type="EMBL" id="TVY45566.1"/>
    </source>
</evidence>
<comment type="caution">
    <text evidence="3">The sequence shown here is derived from an EMBL/GenBank/DDBJ whole genome shotgun (WGS) entry which is preliminary data.</text>
</comment>
<gene>
    <name evidence="3" type="ORF">LOCC1_G004019</name>
</gene>
<keyword evidence="4" id="KW-1185">Reference proteome</keyword>
<dbReference type="Proteomes" id="UP000443090">
    <property type="component" value="Unassembled WGS sequence"/>
</dbReference>
<evidence type="ECO:0000259" key="2">
    <source>
        <dbReference type="PROSITE" id="PS50048"/>
    </source>
</evidence>
<proteinExistence type="predicted"/>
<dbReference type="InterPro" id="IPR001138">
    <property type="entry name" value="Zn2Cys6_DnaBD"/>
</dbReference>
<keyword evidence="1" id="KW-0539">Nucleus</keyword>
<dbReference type="SMART" id="SM00066">
    <property type="entry name" value="GAL4"/>
    <property type="match status" value="1"/>
</dbReference>
<dbReference type="OrthoDB" id="4222821at2759"/>
<dbReference type="Gene3D" id="4.10.240.10">
    <property type="entry name" value="Zn(2)-C6 fungal-type DNA-binding domain"/>
    <property type="match status" value="1"/>
</dbReference>
<protein>
    <recommendedName>
        <fullName evidence="2">Zn(2)-C6 fungal-type domain-containing protein</fullName>
    </recommendedName>
</protein>
<dbReference type="SUPFAM" id="SSF57701">
    <property type="entry name" value="Zn2/Cys6 DNA-binding domain"/>
    <property type="match status" value="1"/>
</dbReference>
<dbReference type="CDD" id="cd00067">
    <property type="entry name" value="GAL4"/>
    <property type="match status" value="1"/>
</dbReference>
<name>A0A8H8UIS7_9HELO</name>
<dbReference type="PROSITE" id="PS50048">
    <property type="entry name" value="ZN2_CY6_FUNGAL_2"/>
    <property type="match status" value="1"/>
</dbReference>
<accession>A0A8H8UIS7</accession>